<reference evidence="3 4" key="1">
    <citation type="journal article" date="2012" name="J. Bacteriol.">
        <title>De Novo Genome Project of Cupriavidus basilensis OR16.</title>
        <authorList>
            <person name="Cserhati M."/>
            <person name="Kriszt B."/>
            <person name="Szoboszlay S."/>
            <person name="Toth A."/>
            <person name="Szabo I."/>
            <person name="Tancsics A."/>
            <person name="Nagy I."/>
            <person name="Horvath B."/>
            <person name="Nagy I."/>
            <person name="Kukolya J."/>
        </authorList>
    </citation>
    <scope>NUCLEOTIDE SEQUENCE [LARGE SCALE GENOMIC DNA]</scope>
    <source>
        <strain evidence="3 4">OR16</strain>
    </source>
</reference>
<dbReference type="AlphaFoldDB" id="H1S3I5"/>
<sequence length="178" mass="19492">REQGAFEAMTDELENARFITIARLNGPVYGGATDLALSCDFRIGVDSARMFMPAARLGLHYYGHGIRRWVSRLGLGPAKRLFLTGATIEAAEMVRIGYLDEAVPADALDARVEALVDALGKQAPRVVESMKQVLNCTARDEYDHAQADNLHRASLNSRDIKEALAAFAEKRAPVFTGE</sequence>
<dbReference type="PROSITE" id="PS00166">
    <property type="entry name" value="ENOYL_COA_HYDRATASE"/>
    <property type="match status" value="1"/>
</dbReference>
<organism evidence="3 4">
    <name type="scientific">Cupriavidus basilensis OR16</name>
    <dbReference type="NCBI Taxonomy" id="1127483"/>
    <lineage>
        <taxon>Bacteria</taxon>
        <taxon>Pseudomonadati</taxon>
        <taxon>Pseudomonadota</taxon>
        <taxon>Betaproteobacteria</taxon>
        <taxon>Burkholderiales</taxon>
        <taxon>Burkholderiaceae</taxon>
        <taxon>Cupriavidus</taxon>
    </lineage>
</organism>
<dbReference type="PANTHER" id="PTHR11941:SF54">
    <property type="entry name" value="ENOYL-COA HYDRATASE, MITOCHONDRIAL"/>
    <property type="match status" value="1"/>
</dbReference>
<dbReference type="InterPro" id="IPR018376">
    <property type="entry name" value="Enoyl-CoA_hyd/isom_CS"/>
</dbReference>
<dbReference type="PANTHER" id="PTHR11941">
    <property type="entry name" value="ENOYL-COA HYDRATASE-RELATED"/>
    <property type="match status" value="1"/>
</dbReference>
<protein>
    <submittedName>
        <fullName evidence="3">Enoyl-CoA hydratase</fullName>
    </submittedName>
</protein>
<dbReference type="Pfam" id="PF00378">
    <property type="entry name" value="ECH_1"/>
    <property type="match status" value="1"/>
</dbReference>
<dbReference type="OrthoDB" id="2862111at2"/>
<proteinExistence type="inferred from homology"/>
<dbReference type="InterPro" id="IPR001753">
    <property type="entry name" value="Enoyl-CoA_hydra/iso"/>
</dbReference>
<evidence type="ECO:0000256" key="1">
    <source>
        <dbReference type="ARBA" id="ARBA00005254"/>
    </source>
</evidence>
<evidence type="ECO:0000313" key="3">
    <source>
        <dbReference type="EMBL" id="EHP42886.1"/>
    </source>
</evidence>
<dbReference type="GO" id="GO:0003824">
    <property type="term" value="F:catalytic activity"/>
    <property type="evidence" value="ECO:0007669"/>
    <property type="project" value="InterPro"/>
</dbReference>
<dbReference type="Gene3D" id="3.90.226.10">
    <property type="entry name" value="2-enoyl-CoA Hydratase, Chain A, domain 1"/>
    <property type="match status" value="1"/>
</dbReference>
<evidence type="ECO:0000313" key="4">
    <source>
        <dbReference type="Proteomes" id="UP000005808"/>
    </source>
</evidence>
<dbReference type="RefSeq" id="WP_006157972.1">
    <property type="nucleotide sequence ID" value="NZ_AHJE01000026.1"/>
</dbReference>
<dbReference type="GO" id="GO:0006635">
    <property type="term" value="P:fatty acid beta-oxidation"/>
    <property type="evidence" value="ECO:0007669"/>
    <property type="project" value="TreeGrafter"/>
</dbReference>
<comment type="caution">
    <text evidence="3">The sequence shown here is derived from an EMBL/GenBank/DDBJ whole genome shotgun (WGS) entry which is preliminary data.</text>
</comment>
<dbReference type="Proteomes" id="UP000005808">
    <property type="component" value="Unassembled WGS sequence"/>
</dbReference>
<name>H1S3I5_9BURK</name>
<evidence type="ECO:0000256" key="2">
    <source>
        <dbReference type="RuleBase" id="RU003707"/>
    </source>
</evidence>
<comment type="similarity">
    <text evidence="1 2">Belongs to the enoyl-CoA hydratase/isomerase family.</text>
</comment>
<dbReference type="InterPro" id="IPR029045">
    <property type="entry name" value="ClpP/crotonase-like_dom_sf"/>
</dbReference>
<accession>H1S3I5</accession>
<dbReference type="EMBL" id="AHJE01000026">
    <property type="protein sequence ID" value="EHP42886.1"/>
    <property type="molecule type" value="Genomic_DNA"/>
</dbReference>
<gene>
    <name evidence="3" type="ORF">OR16_11548</name>
</gene>
<dbReference type="PATRIC" id="fig|1127483.3.peg.2317"/>
<feature type="non-terminal residue" evidence="3">
    <location>
        <position position="1"/>
    </location>
</feature>
<dbReference type="SUPFAM" id="SSF52096">
    <property type="entry name" value="ClpP/crotonase"/>
    <property type="match status" value="1"/>
</dbReference>
<dbReference type="CDD" id="cd06558">
    <property type="entry name" value="crotonase-like"/>
    <property type="match status" value="1"/>
</dbReference>